<organism evidence="15 18">
    <name type="scientific">Vibrio crassostreae</name>
    <dbReference type="NCBI Taxonomy" id="246167"/>
    <lineage>
        <taxon>Bacteria</taxon>
        <taxon>Pseudomonadati</taxon>
        <taxon>Pseudomonadota</taxon>
        <taxon>Gammaproteobacteria</taxon>
        <taxon>Vibrionales</taxon>
        <taxon>Vibrionaceae</taxon>
        <taxon>Vibrio</taxon>
    </lineage>
</organism>
<dbReference type="PANTHER" id="PTHR47545">
    <property type="entry name" value="MULTIFUNCTIONAL CCA PROTEIN"/>
    <property type="match status" value="1"/>
</dbReference>
<name>A0A822MYX4_9VIBR</name>
<dbReference type="CDD" id="cd00077">
    <property type="entry name" value="HDc"/>
    <property type="match status" value="1"/>
</dbReference>
<dbReference type="InterPro" id="IPR043519">
    <property type="entry name" value="NT_sf"/>
</dbReference>
<evidence type="ECO:0000256" key="11">
    <source>
        <dbReference type="ARBA" id="ARBA00022884"/>
    </source>
</evidence>
<evidence type="ECO:0000256" key="4">
    <source>
        <dbReference type="ARBA" id="ARBA00022695"/>
    </source>
</evidence>
<evidence type="ECO:0000256" key="1">
    <source>
        <dbReference type="ARBA" id="ARBA00022596"/>
    </source>
</evidence>
<dbReference type="PANTHER" id="PTHR47545:SF1">
    <property type="entry name" value="MULTIFUNCTIONAL CCA PROTEIN"/>
    <property type="match status" value="1"/>
</dbReference>
<evidence type="ECO:0000313" key="18">
    <source>
        <dbReference type="Proteomes" id="UP000049495"/>
    </source>
</evidence>
<dbReference type="AlphaFoldDB" id="A0A822MYX4"/>
<feature type="binding site" evidence="13">
    <location>
        <position position="168"/>
    </location>
    <ligand>
        <name>CTP</name>
        <dbReference type="ChEBI" id="CHEBI:37563"/>
    </ligand>
</feature>
<keyword evidence="3 13" id="KW-0819">tRNA processing</keyword>
<feature type="binding site" evidence="13">
    <location>
        <position position="119"/>
    </location>
    <ligand>
        <name>ATP</name>
        <dbReference type="ChEBI" id="CHEBI:30616"/>
    </ligand>
</feature>
<feature type="binding site" evidence="13">
    <location>
        <position position="119"/>
    </location>
    <ligand>
        <name>CTP</name>
        <dbReference type="ChEBI" id="CHEBI:37563"/>
    </ligand>
</feature>
<dbReference type="Pfam" id="PF12627">
    <property type="entry name" value="PolyA_pol_RNAbd"/>
    <property type="match status" value="1"/>
</dbReference>
<comment type="miscellaneous">
    <text evidence="13">A single active site specifically recognizes both ATP and CTP and is responsible for their addition.</text>
</comment>
<evidence type="ECO:0000313" key="15">
    <source>
        <dbReference type="EMBL" id="CDT18889.1"/>
    </source>
</evidence>
<comment type="cofactor">
    <cofactor evidence="13">
        <name>Ni(2+)</name>
        <dbReference type="ChEBI" id="CHEBI:49786"/>
    </cofactor>
    <text evidence="13">Nickel for phosphatase activity.</text>
</comment>
<comment type="caution">
    <text evidence="15">The sequence shown here is derived from an EMBL/GenBank/DDBJ whole genome shotgun (WGS) entry which is preliminary data.</text>
</comment>
<comment type="function">
    <text evidence="13">Catalyzes the addition and repair of the essential 3'-terminal CCA sequence in tRNAs without using a nucleic acid template. Adds these three nucleotides in the order of C, C, and A to the tRNA nucleotide-73, using CTP and ATP as substrates and producing inorganic pyrophosphate. tRNA 3'-terminal CCA addition is required both for tRNA processing and repair. Also involved in tRNA surveillance by mediating tandem CCA addition to generate a CCACCA at the 3' terminus of unstable tRNAs. While stable tRNAs receive only 3'-terminal CCA, unstable tRNAs are marked with CCACCA and rapidly degraded.</text>
</comment>
<dbReference type="Gene3D" id="1.10.3090.10">
    <property type="entry name" value="cca-adding enzyme, domain 2"/>
    <property type="match status" value="1"/>
</dbReference>
<evidence type="ECO:0000256" key="3">
    <source>
        <dbReference type="ARBA" id="ARBA00022694"/>
    </source>
</evidence>
<dbReference type="EC" id="3.1.3.-" evidence="13"/>
<comment type="cofactor">
    <cofactor evidence="13">
        <name>Mg(2+)</name>
        <dbReference type="ChEBI" id="CHEBI:18420"/>
    </cofactor>
    <text evidence="13">Magnesium is required for nucleotidyltransferase activity.</text>
</comment>
<dbReference type="InterPro" id="IPR002646">
    <property type="entry name" value="PolA_pol_head_dom"/>
</dbReference>
<dbReference type="GO" id="GO:0042245">
    <property type="term" value="P:RNA repair"/>
    <property type="evidence" value="ECO:0007669"/>
    <property type="project" value="UniProtKB-KW"/>
</dbReference>
<dbReference type="GO" id="GO:0004112">
    <property type="term" value="F:cyclic-nucleotide phosphodiesterase activity"/>
    <property type="evidence" value="ECO:0007669"/>
    <property type="project" value="UniProtKB-UniRule"/>
</dbReference>
<dbReference type="EC" id="2.7.7.72" evidence="13"/>
<dbReference type="Proteomes" id="UP000049077">
    <property type="component" value="Unassembled WGS sequence"/>
</dbReference>
<feature type="domain" description="HD" evidence="14">
    <location>
        <begin position="256"/>
        <end position="357"/>
    </location>
</feature>
<dbReference type="GO" id="GO:0001680">
    <property type="term" value="P:tRNA 3'-terminal CCA addition"/>
    <property type="evidence" value="ECO:0007669"/>
    <property type="project" value="UniProtKB-UniRule"/>
</dbReference>
<dbReference type="Pfam" id="PF01966">
    <property type="entry name" value="HD"/>
    <property type="match status" value="1"/>
</dbReference>
<keyword evidence="6 13" id="KW-0547">Nucleotide-binding</keyword>
<dbReference type="Gene3D" id="3.30.460.10">
    <property type="entry name" value="Beta Polymerase, domain 2"/>
    <property type="match status" value="1"/>
</dbReference>
<feature type="binding site" evidence="13">
    <location>
        <position position="51"/>
    </location>
    <ligand>
        <name>Mg(2+)</name>
        <dbReference type="ChEBI" id="CHEBI:18420"/>
    </ligand>
</feature>
<dbReference type="Proteomes" id="UP000049495">
    <property type="component" value="Unassembled WGS sequence"/>
</dbReference>
<dbReference type="InterPro" id="IPR006674">
    <property type="entry name" value="HD_domain"/>
</dbReference>
<accession>A0A822MYX4</accession>
<feature type="binding site" evidence="13">
    <location>
        <position position="39"/>
    </location>
    <ligand>
        <name>ATP</name>
        <dbReference type="ChEBI" id="CHEBI:30616"/>
    </ligand>
</feature>
<feature type="binding site" evidence="13">
    <location>
        <position position="165"/>
    </location>
    <ligand>
        <name>ATP</name>
        <dbReference type="ChEBI" id="CHEBI:30616"/>
    </ligand>
</feature>
<keyword evidence="2 13" id="KW-0808">Transferase</keyword>
<dbReference type="EMBL" id="CCJV01000075">
    <property type="protein sequence ID" value="CDT18889.1"/>
    <property type="molecule type" value="Genomic_DNA"/>
</dbReference>
<dbReference type="OrthoDB" id="9805698at2"/>
<feature type="binding site" evidence="13">
    <location>
        <position position="168"/>
    </location>
    <ligand>
        <name>ATP</name>
        <dbReference type="ChEBI" id="CHEBI:30616"/>
    </ligand>
</feature>
<keyword evidence="5 13" id="KW-0479">Metal-binding</keyword>
<feature type="binding site" evidence="13">
    <location>
        <position position="39"/>
    </location>
    <ligand>
        <name>CTP</name>
        <dbReference type="ChEBI" id="CHEBI:37563"/>
    </ligand>
</feature>
<feature type="binding site" evidence="13">
    <location>
        <position position="165"/>
    </location>
    <ligand>
        <name>CTP</name>
        <dbReference type="ChEBI" id="CHEBI:37563"/>
    </ligand>
</feature>
<keyword evidence="17" id="KW-1185">Reference proteome</keyword>
<keyword evidence="4 13" id="KW-0548">Nucleotidyltransferase</keyword>
<dbReference type="NCBIfam" id="NF008137">
    <property type="entry name" value="PRK10885.1"/>
    <property type="match status" value="1"/>
</dbReference>
<dbReference type="RefSeq" id="WP_048658006.1">
    <property type="nucleotide sequence ID" value="NZ_CAWMAN010000023.1"/>
</dbReference>
<evidence type="ECO:0000256" key="9">
    <source>
        <dbReference type="ARBA" id="ARBA00022840"/>
    </source>
</evidence>
<dbReference type="SUPFAM" id="SSF81891">
    <property type="entry name" value="Poly A polymerase C-terminal region-like"/>
    <property type="match status" value="1"/>
</dbReference>
<keyword evidence="12 13" id="KW-0511">Multifunctional enzyme</keyword>
<dbReference type="GO" id="GO:0004810">
    <property type="term" value="F:CCA tRNA nucleotidyltransferase activity"/>
    <property type="evidence" value="ECO:0007669"/>
    <property type="project" value="UniProtKB-UniRule"/>
</dbReference>
<dbReference type="PIRSF" id="PIRSF000813">
    <property type="entry name" value="CCA_bact"/>
    <property type="match status" value="1"/>
</dbReference>
<dbReference type="GO" id="GO:0005524">
    <property type="term" value="F:ATP binding"/>
    <property type="evidence" value="ECO:0007669"/>
    <property type="project" value="UniProtKB-UniRule"/>
</dbReference>
<sequence length="438" mass="49313">MLAVKSSSDKTFRGDKLQIYDSLPEENGLQRYLVGGAVRDKLLNIDSYDKDWVVVGSTPQQMESLGFTAVGKDFPVFLHPKTKEEHALARTERKSGSGYTGFECYFAPDVSLEEDLMRRDLTINAIAQDDEGNLHDPYHGQQDLSDRILRHVSDAFVEDPLRVLRVARFAAKLHHLNFTIAPETMTMMATIVESGELAHLTAERVWQEWHKSLSTPHPEVFLSVLKECGALAVVLPEIDALFGVPQPEKWHPEIDTGIHTLMVAQQAALLSPSLPVRFAAQVHDLGKGVTPKSEWPSHKMHCHTGVKIIKKLCERVRVPNEFRDLALLVCEQHSNIHRAGELKPTTFLKVLNKFDVWRKPDRLNDILLCCQADHAGRKGLQDQPYPQKARFEAAYKAALQVEVKAIIADGFKGKDIREEQEKRRAAAIENALSELTDN</sequence>
<keyword evidence="11 13" id="KW-0694">RNA-binding</keyword>
<reference evidence="18" key="2">
    <citation type="submission" date="2014-06" db="EMBL/GenBank/DDBJ databases">
        <authorList>
            <person name="Le Roux Frederique"/>
        </authorList>
    </citation>
    <scope>NUCLEOTIDE SEQUENCE [LARGE SCALE GENOMIC DNA]</scope>
    <source>
        <strain evidence="18">J5-5</strain>
    </source>
</reference>
<dbReference type="HAMAP" id="MF_01262">
    <property type="entry name" value="CCA_bact_type2"/>
    <property type="match status" value="1"/>
</dbReference>
<evidence type="ECO:0000256" key="13">
    <source>
        <dbReference type="HAMAP-Rule" id="MF_01261"/>
    </source>
</evidence>
<dbReference type="Pfam" id="PF01743">
    <property type="entry name" value="PolyA_pol"/>
    <property type="match status" value="1"/>
</dbReference>
<protein>
    <recommendedName>
        <fullName evidence="13">Multifunctional CCA protein</fullName>
    </recommendedName>
    <domain>
        <recommendedName>
            <fullName evidence="13">CCA-adding enzyme</fullName>
            <ecNumber evidence="13">2.7.7.72</ecNumber>
        </recommendedName>
        <alternativeName>
            <fullName evidence="13">CCA tRNA nucleotidyltransferase</fullName>
        </alternativeName>
        <alternativeName>
            <fullName evidence="13">tRNA CCA-pyrophosphorylase</fullName>
        </alternativeName>
        <alternativeName>
            <fullName evidence="13">tRNA adenylyl-/cytidylyl-transferase</fullName>
        </alternativeName>
        <alternativeName>
            <fullName evidence="13">tRNA nucleotidyltransferase</fullName>
        </alternativeName>
        <alternativeName>
            <fullName evidence="13">tRNA-NT</fullName>
        </alternativeName>
    </domain>
    <domain>
        <recommendedName>
            <fullName evidence="13">2'-nucleotidase</fullName>
            <ecNumber evidence="13">3.1.3.-</ecNumber>
        </recommendedName>
    </domain>
    <domain>
        <recommendedName>
            <fullName evidence="13">2',3'-cyclic phosphodiesterase</fullName>
            <ecNumber evidence="13">3.1.4.-</ecNumber>
        </recommendedName>
    </domain>
    <domain>
        <recommendedName>
            <fullName evidence="13">Phosphatase</fullName>
        </recommendedName>
    </domain>
</protein>
<evidence type="ECO:0000256" key="8">
    <source>
        <dbReference type="ARBA" id="ARBA00022801"/>
    </source>
</evidence>
<dbReference type="InterPro" id="IPR032828">
    <property type="entry name" value="PolyA_RNA-bd"/>
</dbReference>
<keyword evidence="7 13" id="KW-0692">RNA repair</keyword>
<dbReference type="PROSITE" id="PS51831">
    <property type="entry name" value="HD"/>
    <property type="match status" value="1"/>
</dbReference>
<evidence type="ECO:0000313" key="17">
    <source>
        <dbReference type="Proteomes" id="UP000049077"/>
    </source>
</evidence>
<comment type="catalytic activity">
    <reaction evidence="13">
        <text>a tRNA precursor + 2 CTP + ATP = a tRNA with a 3' CCA end + 3 diphosphate</text>
        <dbReference type="Rhea" id="RHEA:14433"/>
        <dbReference type="Rhea" id="RHEA-COMP:10465"/>
        <dbReference type="Rhea" id="RHEA-COMP:10468"/>
        <dbReference type="ChEBI" id="CHEBI:30616"/>
        <dbReference type="ChEBI" id="CHEBI:33019"/>
        <dbReference type="ChEBI" id="CHEBI:37563"/>
        <dbReference type="ChEBI" id="CHEBI:74896"/>
        <dbReference type="ChEBI" id="CHEBI:83071"/>
        <dbReference type="EC" id="2.7.7.72"/>
    </reaction>
</comment>
<dbReference type="SUPFAM" id="SSF81301">
    <property type="entry name" value="Nucleotidyltransferase"/>
    <property type="match status" value="1"/>
</dbReference>
<evidence type="ECO:0000313" key="16">
    <source>
        <dbReference type="EMBL" id="CDT49509.1"/>
    </source>
</evidence>
<evidence type="ECO:0000256" key="6">
    <source>
        <dbReference type="ARBA" id="ARBA00022741"/>
    </source>
</evidence>
<dbReference type="GO" id="GO:0000049">
    <property type="term" value="F:tRNA binding"/>
    <property type="evidence" value="ECO:0007669"/>
    <property type="project" value="UniProtKB-UniRule"/>
</dbReference>
<dbReference type="CDD" id="cd05398">
    <property type="entry name" value="NT_ClassII-CCAase"/>
    <property type="match status" value="1"/>
</dbReference>
<dbReference type="HAMAP" id="MF_01261">
    <property type="entry name" value="CCA_bact_type1"/>
    <property type="match status" value="1"/>
</dbReference>
<proteinExistence type="inferred from homology"/>
<dbReference type="EMBL" id="CCJX01000152">
    <property type="protein sequence ID" value="CDT49509.1"/>
    <property type="molecule type" value="Genomic_DNA"/>
</dbReference>
<feature type="binding site" evidence="13">
    <location>
        <position position="36"/>
    </location>
    <ligand>
        <name>ATP</name>
        <dbReference type="ChEBI" id="CHEBI:30616"/>
    </ligand>
</feature>
<comment type="domain">
    <text evidence="13">Comprises two domains: an N-terminal domain containing the nucleotidyltransferase activity and a C-terminal HD domain associated with both phosphodiesterase and phosphatase activities.</text>
</comment>
<evidence type="ECO:0000256" key="7">
    <source>
        <dbReference type="ARBA" id="ARBA00022800"/>
    </source>
</evidence>
<dbReference type="InterPro" id="IPR003607">
    <property type="entry name" value="HD/PDEase_dom"/>
</dbReference>
<reference evidence="15 17" key="1">
    <citation type="submission" date="2014-06" db="EMBL/GenBank/DDBJ databases">
        <authorList>
            <person name="Le Roux F."/>
        </authorList>
    </citation>
    <scope>NUCLEOTIDE SEQUENCE</scope>
    <source>
        <strain evidence="16 17">J5-4</strain>
        <strain evidence="15">J5-5</strain>
    </source>
</reference>
<comment type="subunit">
    <text evidence="13">Monomer. Can also form homodimers and oligomers.</text>
</comment>
<feature type="binding site" evidence="13">
    <location>
        <position position="49"/>
    </location>
    <ligand>
        <name>Mg(2+)</name>
        <dbReference type="ChEBI" id="CHEBI:18420"/>
    </ligand>
</feature>
<dbReference type="InterPro" id="IPR050124">
    <property type="entry name" value="tRNA_CCA-adding_enzyme"/>
</dbReference>
<evidence type="ECO:0000256" key="5">
    <source>
        <dbReference type="ARBA" id="ARBA00022723"/>
    </source>
</evidence>
<dbReference type="InterPro" id="IPR012006">
    <property type="entry name" value="CCA_bact"/>
</dbReference>
<evidence type="ECO:0000256" key="10">
    <source>
        <dbReference type="ARBA" id="ARBA00022842"/>
    </source>
</evidence>
<keyword evidence="8 13" id="KW-0378">Hydrolase</keyword>
<dbReference type="GO" id="GO:0000287">
    <property type="term" value="F:magnesium ion binding"/>
    <property type="evidence" value="ECO:0007669"/>
    <property type="project" value="UniProtKB-UniRule"/>
</dbReference>
<evidence type="ECO:0000256" key="2">
    <source>
        <dbReference type="ARBA" id="ARBA00022679"/>
    </source>
</evidence>
<evidence type="ECO:0000259" key="14">
    <source>
        <dbReference type="PROSITE" id="PS51831"/>
    </source>
</evidence>
<keyword evidence="9 13" id="KW-0067">ATP-binding</keyword>
<dbReference type="FunFam" id="1.10.3090.10:FF:000001">
    <property type="entry name" value="Multifunctional CCA protein"/>
    <property type="match status" value="1"/>
</dbReference>
<dbReference type="EC" id="3.1.4.-" evidence="13"/>
<keyword evidence="1 13" id="KW-0533">Nickel</keyword>
<feature type="binding site" evidence="13">
    <location>
        <position position="36"/>
    </location>
    <ligand>
        <name>CTP</name>
        <dbReference type="ChEBI" id="CHEBI:37563"/>
    </ligand>
</feature>
<gene>
    <name evidence="13 15" type="primary">cca</name>
    <name evidence="16" type="ORF">VCR4J5_650141</name>
    <name evidence="15" type="ORF">VCR5J5_170099</name>
</gene>
<evidence type="ECO:0000256" key="12">
    <source>
        <dbReference type="ARBA" id="ARBA00023268"/>
    </source>
</evidence>
<keyword evidence="10 13" id="KW-0460">Magnesium</keyword>
<comment type="similarity">
    <text evidence="13">Belongs to the tRNA nucleotidyltransferase/poly(A) polymerase family. Bacterial CCA-adding enzyme type 1 subfamily.</text>
</comment>
<comment type="catalytic activity">
    <reaction evidence="13">
        <text>a tRNA with a 3' CCA end + 2 CTP + ATP = a tRNA with a 3' CCACCA end + 3 diphosphate</text>
        <dbReference type="Rhea" id="RHEA:76235"/>
        <dbReference type="Rhea" id="RHEA-COMP:10468"/>
        <dbReference type="Rhea" id="RHEA-COMP:18655"/>
        <dbReference type="ChEBI" id="CHEBI:30616"/>
        <dbReference type="ChEBI" id="CHEBI:33019"/>
        <dbReference type="ChEBI" id="CHEBI:37563"/>
        <dbReference type="ChEBI" id="CHEBI:83071"/>
        <dbReference type="ChEBI" id="CHEBI:195187"/>
    </reaction>
</comment>
<dbReference type="GO" id="GO:0016791">
    <property type="term" value="F:phosphatase activity"/>
    <property type="evidence" value="ECO:0007669"/>
    <property type="project" value="UniProtKB-UniRule"/>
</dbReference>